<reference evidence="2 3" key="1">
    <citation type="submission" date="2019-12" db="EMBL/GenBank/DDBJ databases">
        <authorList>
            <person name="Alioto T."/>
            <person name="Alioto T."/>
            <person name="Gomez Garrido J."/>
        </authorList>
    </citation>
    <scope>NUCLEOTIDE SEQUENCE [LARGE SCALE GENOMIC DNA]</scope>
</reference>
<organism evidence="2 3">
    <name type="scientific">Olea europaea subsp. europaea</name>
    <dbReference type="NCBI Taxonomy" id="158383"/>
    <lineage>
        <taxon>Eukaryota</taxon>
        <taxon>Viridiplantae</taxon>
        <taxon>Streptophyta</taxon>
        <taxon>Embryophyta</taxon>
        <taxon>Tracheophyta</taxon>
        <taxon>Spermatophyta</taxon>
        <taxon>Magnoliopsida</taxon>
        <taxon>eudicotyledons</taxon>
        <taxon>Gunneridae</taxon>
        <taxon>Pentapetalae</taxon>
        <taxon>asterids</taxon>
        <taxon>lamiids</taxon>
        <taxon>Lamiales</taxon>
        <taxon>Oleaceae</taxon>
        <taxon>Oleeae</taxon>
        <taxon>Olea</taxon>
    </lineage>
</organism>
<dbReference type="InterPro" id="IPR001810">
    <property type="entry name" value="F-box_dom"/>
</dbReference>
<sequence length="343" mass="39126">MLPPDMISEILSRLPVKTLLRFRCVERTWCSIIDGQSFVQLHLHQSMTTNSYHSLILGSRKGLYSVDLDSIDKAQLIEPPVSSKGFDCISNSCNGLILVMSDPLVPPVLWNPFLRKYKILPDAAIEYPAPLLCLSKVFYGLGYDSRNNDYKVVRAVEFCSETSRAWVCSATEIYSLKLNSWNMVPVLSNMKGNCDKWDVHVHGALHTLMEDSSHVYSVKSFIIMAFSVENENHYAMMLPPNIETENVEMKLELLRGCLCLVCADNYDVNNIWVMKEYGVEESWTQLLSVGPPALFALTVLGKVMGSRQEKRKEKKIKRKKGFPFRGVKFVRLDEKKTLVSNRW</sequence>
<accession>A0A8S0RLA0</accession>
<dbReference type="SUPFAM" id="SSF81383">
    <property type="entry name" value="F-box domain"/>
    <property type="match status" value="1"/>
</dbReference>
<comment type="caution">
    <text evidence="2">The sequence shown here is derived from an EMBL/GenBank/DDBJ whole genome shotgun (WGS) entry which is preliminary data.</text>
</comment>
<dbReference type="PROSITE" id="PS50181">
    <property type="entry name" value="FBOX"/>
    <property type="match status" value="1"/>
</dbReference>
<dbReference type="SMART" id="SM00256">
    <property type="entry name" value="FBOX"/>
    <property type="match status" value="1"/>
</dbReference>
<dbReference type="Gramene" id="OE9A083845T6">
    <property type="protein sequence ID" value="OE9A083845C6"/>
    <property type="gene ID" value="OE9A083845"/>
</dbReference>
<gene>
    <name evidence="2" type="ORF">OLEA9_A083845</name>
</gene>
<dbReference type="InterPro" id="IPR006527">
    <property type="entry name" value="F-box-assoc_dom_typ1"/>
</dbReference>
<dbReference type="Proteomes" id="UP000594638">
    <property type="component" value="Unassembled WGS sequence"/>
</dbReference>
<evidence type="ECO:0000313" key="3">
    <source>
        <dbReference type="Proteomes" id="UP000594638"/>
    </source>
</evidence>
<protein>
    <submittedName>
        <fullName evidence="2">F-box CPR30-like</fullName>
    </submittedName>
</protein>
<feature type="domain" description="F-box" evidence="1">
    <location>
        <begin position="1"/>
        <end position="41"/>
    </location>
</feature>
<proteinExistence type="predicted"/>
<keyword evidence="3" id="KW-1185">Reference proteome</keyword>
<name>A0A8S0RLA0_OLEEU</name>
<dbReference type="AlphaFoldDB" id="A0A8S0RLA0"/>
<dbReference type="InterPro" id="IPR017451">
    <property type="entry name" value="F-box-assoc_interact_dom"/>
</dbReference>
<dbReference type="InterPro" id="IPR036047">
    <property type="entry name" value="F-box-like_dom_sf"/>
</dbReference>
<dbReference type="EMBL" id="CACTIH010003646">
    <property type="protein sequence ID" value="CAA2980385.1"/>
    <property type="molecule type" value="Genomic_DNA"/>
</dbReference>
<dbReference type="CDD" id="cd22157">
    <property type="entry name" value="F-box_AtFBW1-like"/>
    <property type="match status" value="1"/>
</dbReference>
<dbReference type="PANTHER" id="PTHR31672:SF13">
    <property type="entry name" value="F-BOX PROTEIN CPR30-LIKE"/>
    <property type="match status" value="1"/>
</dbReference>
<evidence type="ECO:0000313" key="2">
    <source>
        <dbReference type="EMBL" id="CAA2980385.1"/>
    </source>
</evidence>
<dbReference type="OrthoDB" id="910659at2759"/>
<dbReference type="NCBIfam" id="TIGR01640">
    <property type="entry name" value="F_box_assoc_1"/>
    <property type="match status" value="1"/>
</dbReference>
<dbReference type="PANTHER" id="PTHR31672">
    <property type="entry name" value="BNACNNG10540D PROTEIN"/>
    <property type="match status" value="1"/>
</dbReference>
<evidence type="ECO:0000259" key="1">
    <source>
        <dbReference type="PROSITE" id="PS50181"/>
    </source>
</evidence>
<dbReference type="Gene3D" id="1.20.1280.50">
    <property type="match status" value="1"/>
</dbReference>
<dbReference type="Pfam" id="PF00646">
    <property type="entry name" value="F-box"/>
    <property type="match status" value="1"/>
</dbReference>
<dbReference type="Pfam" id="PF07734">
    <property type="entry name" value="FBA_1"/>
    <property type="match status" value="1"/>
</dbReference>
<dbReference type="InterPro" id="IPR050796">
    <property type="entry name" value="SCF_F-box_component"/>
</dbReference>